<name>A0A1D2MU01_ORCCI</name>
<feature type="transmembrane region" description="Helical" evidence="3">
    <location>
        <begin position="15"/>
        <end position="34"/>
    </location>
</feature>
<evidence type="ECO:0000256" key="2">
    <source>
        <dbReference type="RuleBase" id="RU361183"/>
    </source>
</evidence>
<dbReference type="OrthoDB" id="291007at2759"/>
<keyword evidence="1 2" id="KW-0479">Metal-binding</keyword>
<feature type="binding site" evidence="1">
    <location>
        <position position="301"/>
    </location>
    <ligand>
        <name>Zn(2+)</name>
        <dbReference type="ChEBI" id="CHEBI:29105"/>
        <note>catalytic</note>
    </ligand>
</feature>
<feature type="transmembrane region" description="Helical" evidence="3">
    <location>
        <begin position="102"/>
        <end position="122"/>
    </location>
</feature>
<organism evidence="5 6">
    <name type="scientific">Orchesella cincta</name>
    <name type="common">Springtail</name>
    <name type="synonym">Podura cincta</name>
    <dbReference type="NCBI Taxonomy" id="48709"/>
    <lineage>
        <taxon>Eukaryota</taxon>
        <taxon>Metazoa</taxon>
        <taxon>Ecdysozoa</taxon>
        <taxon>Arthropoda</taxon>
        <taxon>Hexapoda</taxon>
        <taxon>Collembola</taxon>
        <taxon>Entomobryomorpha</taxon>
        <taxon>Entomobryoidea</taxon>
        <taxon>Orchesellidae</taxon>
        <taxon>Orchesellinae</taxon>
        <taxon>Orchesella</taxon>
    </lineage>
</organism>
<keyword evidence="1 2" id="KW-0378">Hydrolase</keyword>
<dbReference type="InterPro" id="IPR006026">
    <property type="entry name" value="Peptidase_Metallo"/>
</dbReference>
<dbReference type="EMBL" id="LJIJ01000524">
    <property type="protein sequence ID" value="ODM96579.1"/>
    <property type="molecule type" value="Genomic_DNA"/>
</dbReference>
<comment type="caution">
    <text evidence="5">The sequence shown here is derived from an EMBL/GenBank/DDBJ whole genome shotgun (WGS) entry which is preliminary data.</text>
</comment>
<dbReference type="InterPro" id="IPR024079">
    <property type="entry name" value="MetalloPept_cat_dom_sf"/>
</dbReference>
<feature type="binding site" evidence="1">
    <location>
        <position position="291"/>
    </location>
    <ligand>
        <name>Zn(2+)</name>
        <dbReference type="ChEBI" id="CHEBI:29105"/>
        <note>catalytic</note>
    </ligand>
</feature>
<dbReference type="AlphaFoldDB" id="A0A1D2MU01"/>
<keyword evidence="1 2" id="KW-0645">Protease</keyword>
<keyword evidence="3" id="KW-1133">Transmembrane helix</keyword>
<comment type="cofactor">
    <cofactor evidence="1 2">
        <name>Zn(2+)</name>
        <dbReference type="ChEBI" id="CHEBI:29105"/>
    </cofactor>
    <text evidence="1 2">Binds 1 zinc ion per subunit.</text>
</comment>
<dbReference type="CDD" id="cd04280">
    <property type="entry name" value="ZnMc_astacin_like"/>
    <property type="match status" value="1"/>
</dbReference>
<dbReference type="PANTHER" id="PTHR10127:SF814">
    <property type="entry name" value="MEPRIN A SUBUNIT BETA"/>
    <property type="match status" value="1"/>
</dbReference>
<evidence type="ECO:0000313" key="5">
    <source>
        <dbReference type="EMBL" id="ODM96579.1"/>
    </source>
</evidence>
<dbReference type="GO" id="GO:0004222">
    <property type="term" value="F:metalloendopeptidase activity"/>
    <property type="evidence" value="ECO:0007669"/>
    <property type="project" value="UniProtKB-UniRule"/>
</dbReference>
<keyword evidence="3" id="KW-0472">Membrane</keyword>
<reference evidence="5 6" key="1">
    <citation type="journal article" date="2016" name="Genome Biol. Evol.">
        <title>Gene Family Evolution Reflects Adaptation to Soil Environmental Stressors in the Genome of the Collembolan Orchesella cincta.</title>
        <authorList>
            <person name="Faddeeva-Vakhrusheva A."/>
            <person name="Derks M.F."/>
            <person name="Anvar S.Y."/>
            <person name="Agamennone V."/>
            <person name="Suring W."/>
            <person name="Smit S."/>
            <person name="van Straalen N.M."/>
            <person name="Roelofs D."/>
        </authorList>
    </citation>
    <scope>NUCLEOTIDE SEQUENCE [LARGE SCALE GENOMIC DNA]</scope>
    <source>
        <tissue evidence="5">Mixed pool</tissue>
    </source>
</reference>
<dbReference type="PANTHER" id="PTHR10127">
    <property type="entry name" value="DISCOIDIN, CUB, EGF, LAMININ , AND ZINC METALLOPROTEASE DOMAIN CONTAINING"/>
    <property type="match status" value="1"/>
</dbReference>
<proteinExistence type="predicted"/>
<protein>
    <recommendedName>
        <fullName evidence="2">Metalloendopeptidase</fullName>
        <ecNumber evidence="2">3.4.24.-</ecNumber>
    </recommendedName>
</protein>
<dbReference type="EC" id="3.4.24.-" evidence="2"/>
<evidence type="ECO:0000259" key="4">
    <source>
        <dbReference type="PROSITE" id="PS51864"/>
    </source>
</evidence>
<keyword evidence="1 2" id="KW-0862">Zinc</keyword>
<accession>A0A1D2MU01</accession>
<feature type="active site" evidence="1">
    <location>
        <position position="292"/>
    </location>
</feature>
<dbReference type="GO" id="GO:0008270">
    <property type="term" value="F:zinc ion binding"/>
    <property type="evidence" value="ECO:0007669"/>
    <property type="project" value="UniProtKB-UniRule"/>
</dbReference>
<feature type="domain" description="Peptidase M12A" evidence="4">
    <location>
        <begin position="192"/>
        <end position="391"/>
    </location>
</feature>
<dbReference type="PROSITE" id="PS51864">
    <property type="entry name" value="ASTACIN"/>
    <property type="match status" value="1"/>
</dbReference>
<dbReference type="GO" id="GO:0006508">
    <property type="term" value="P:proteolysis"/>
    <property type="evidence" value="ECO:0007669"/>
    <property type="project" value="UniProtKB-KW"/>
</dbReference>
<dbReference type="InterPro" id="IPR001506">
    <property type="entry name" value="Peptidase_M12A"/>
</dbReference>
<sequence>MNCQYINTYPGKGKIAILVIGTITLLVGLLSHYASHWKTINETNNGKDDIAKWHADGKDIPSYSMEEYFVYMIIICFTLSLVSFLVSVTIDTTRGRKKLADFGYHILAACLLLIAGAVYISSANRIEKLNLYWKDGSEMKLCLGTKIFAGSLAILEGILYVIEAIFIWRGEKRIQRPSDDAYSKDRYRLTRNGVINPKARWKKFYIFVDPEFNDTERVLIKTTMSEMQEMLPCVQFRMWPKGESPSGFNESYVHVTKSEHGCSSPVGRRSARGSQKLELDPKCETKYTIIHEMLHALGFHHEQSRPDRDKYITINWQNIKRGKESNFRKYDYKSVSAFGVPYNPNSIMHYSSKAFSANGDPTILTKDGEIIDKPTTLQQSDVIKLKRMYKC</sequence>
<dbReference type="SUPFAM" id="SSF55486">
    <property type="entry name" value="Metalloproteases ('zincins'), catalytic domain"/>
    <property type="match status" value="1"/>
</dbReference>
<evidence type="ECO:0000256" key="3">
    <source>
        <dbReference type="SAM" id="Phobius"/>
    </source>
</evidence>
<keyword evidence="1 2" id="KW-0482">Metalloprotease</keyword>
<dbReference type="Proteomes" id="UP000094527">
    <property type="component" value="Unassembled WGS sequence"/>
</dbReference>
<feature type="binding site" evidence="1">
    <location>
        <position position="295"/>
    </location>
    <ligand>
        <name>Zn(2+)</name>
        <dbReference type="ChEBI" id="CHEBI:29105"/>
        <note>catalytic</note>
    </ligand>
</feature>
<gene>
    <name evidence="5" type="ORF">Ocin01_10099</name>
</gene>
<evidence type="ECO:0000256" key="1">
    <source>
        <dbReference type="PROSITE-ProRule" id="PRU01211"/>
    </source>
</evidence>
<dbReference type="Gene3D" id="3.40.390.10">
    <property type="entry name" value="Collagenase (Catalytic Domain)"/>
    <property type="match status" value="1"/>
</dbReference>
<dbReference type="InterPro" id="IPR034035">
    <property type="entry name" value="Astacin-like_dom"/>
</dbReference>
<dbReference type="SMART" id="SM00235">
    <property type="entry name" value="ZnMc"/>
    <property type="match status" value="1"/>
</dbReference>
<dbReference type="Pfam" id="PF01400">
    <property type="entry name" value="Astacin"/>
    <property type="match status" value="1"/>
</dbReference>
<feature type="transmembrane region" description="Helical" evidence="3">
    <location>
        <begin position="68"/>
        <end position="90"/>
    </location>
</feature>
<evidence type="ECO:0000313" key="6">
    <source>
        <dbReference type="Proteomes" id="UP000094527"/>
    </source>
</evidence>
<comment type="caution">
    <text evidence="1">Lacks conserved residue(s) required for the propagation of feature annotation.</text>
</comment>
<feature type="transmembrane region" description="Helical" evidence="3">
    <location>
        <begin position="147"/>
        <end position="168"/>
    </location>
</feature>
<keyword evidence="3" id="KW-0812">Transmembrane</keyword>
<keyword evidence="6" id="KW-1185">Reference proteome</keyword>
<dbReference type="PRINTS" id="PR00480">
    <property type="entry name" value="ASTACIN"/>
</dbReference>
<dbReference type="STRING" id="48709.A0A1D2MU01"/>